<protein>
    <submittedName>
        <fullName evidence="1">Uncharacterized protein</fullName>
    </submittedName>
</protein>
<gene>
    <name evidence="1" type="ORF">AVEN_143421_1</name>
</gene>
<name>A0A4Y2AEC3_ARAVE</name>
<comment type="caution">
    <text evidence="1">The sequence shown here is derived from an EMBL/GenBank/DDBJ whole genome shotgun (WGS) entry which is preliminary data.</text>
</comment>
<dbReference type="Proteomes" id="UP000499080">
    <property type="component" value="Unassembled WGS sequence"/>
</dbReference>
<dbReference type="EMBL" id="BGPR01000014">
    <property type="protein sequence ID" value="GBL78138.1"/>
    <property type="molecule type" value="Genomic_DNA"/>
</dbReference>
<sequence length="99" mass="11233">MNTVEFTTACCVLDDVYRITIYHIMNTLPIDALTTRSASLGIPACFICIQTAGLQWAMIHNTTYRQSINSRYSAQHYRQFPSTHGAVCHSYSGQVRQRD</sequence>
<reference evidence="1 2" key="1">
    <citation type="journal article" date="2019" name="Sci. Rep.">
        <title>Orb-weaving spider Araneus ventricosus genome elucidates the spidroin gene catalogue.</title>
        <authorList>
            <person name="Kono N."/>
            <person name="Nakamura H."/>
            <person name="Ohtoshi R."/>
            <person name="Moran D.A.P."/>
            <person name="Shinohara A."/>
            <person name="Yoshida Y."/>
            <person name="Fujiwara M."/>
            <person name="Mori M."/>
            <person name="Tomita M."/>
            <person name="Arakawa K."/>
        </authorList>
    </citation>
    <scope>NUCLEOTIDE SEQUENCE [LARGE SCALE GENOMIC DNA]</scope>
</reference>
<proteinExistence type="predicted"/>
<evidence type="ECO:0000313" key="2">
    <source>
        <dbReference type="Proteomes" id="UP000499080"/>
    </source>
</evidence>
<evidence type="ECO:0000313" key="1">
    <source>
        <dbReference type="EMBL" id="GBL78138.1"/>
    </source>
</evidence>
<keyword evidence="2" id="KW-1185">Reference proteome</keyword>
<dbReference type="AlphaFoldDB" id="A0A4Y2AEC3"/>
<organism evidence="1 2">
    <name type="scientific">Araneus ventricosus</name>
    <name type="common">Orbweaver spider</name>
    <name type="synonym">Epeira ventricosa</name>
    <dbReference type="NCBI Taxonomy" id="182803"/>
    <lineage>
        <taxon>Eukaryota</taxon>
        <taxon>Metazoa</taxon>
        <taxon>Ecdysozoa</taxon>
        <taxon>Arthropoda</taxon>
        <taxon>Chelicerata</taxon>
        <taxon>Arachnida</taxon>
        <taxon>Araneae</taxon>
        <taxon>Araneomorphae</taxon>
        <taxon>Entelegynae</taxon>
        <taxon>Araneoidea</taxon>
        <taxon>Araneidae</taxon>
        <taxon>Araneus</taxon>
    </lineage>
</organism>
<accession>A0A4Y2AEC3</accession>